<accession>A0A382VGY8</accession>
<feature type="non-terminal residue" evidence="1">
    <location>
        <position position="1"/>
    </location>
</feature>
<organism evidence="1">
    <name type="scientific">marine metagenome</name>
    <dbReference type="NCBI Taxonomy" id="408172"/>
    <lineage>
        <taxon>unclassified sequences</taxon>
        <taxon>metagenomes</taxon>
        <taxon>ecological metagenomes</taxon>
    </lineage>
</organism>
<proteinExistence type="predicted"/>
<gene>
    <name evidence="1" type="ORF">METZ01_LOCUS398015</name>
</gene>
<dbReference type="AlphaFoldDB" id="A0A382VGY8"/>
<reference evidence="1" key="1">
    <citation type="submission" date="2018-05" db="EMBL/GenBank/DDBJ databases">
        <authorList>
            <person name="Lanie J.A."/>
            <person name="Ng W.-L."/>
            <person name="Kazmierczak K.M."/>
            <person name="Andrzejewski T.M."/>
            <person name="Davidsen T.M."/>
            <person name="Wayne K.J."/>
            <person name="Tettelin H."/>
            <person name="Glass J.I."/>
            <person name="Rusch D."/>
            <person name="Podicherti R."/>
            <person name="Tsui H.-C.T."/>
            <person name="Winkler M.E."/>
        </authorList>
    </citation>
    <scope>NUCLEOTIDE SEQUENCE</scope>
</reference>
<evidence type="ECO:0000313" key="1">
    <source>
        <dbReference type="EMBL" id="SVD45161.1"/>
    </source>
</evidence>
<protein>
    <submittedName>
        <fullName evidence="1">Uncharacterized protein</fullName>
    </submittedName>
</protein>
<sequence length="271" mass="30503">LSSAHILGFEPNKRKTLSCGAEAATKKNTDWHHHKKNMYVVDGKNYPKKKIIIAKVLDISARATGLPPGYDIIVAHVDRNCKRCTKGQNIKITPIAIANNLPEMNTEALHVAVPGNREMNKGRFYVDHLLNGRIWGAKKTPCSRQTIKHDGKTNPPMLFDTSGSPVIFKECGKYVLHGLHGNGIDDGKYMYELLQLLQTQKEWIQSEIYRWTGRTEMLDSCSPTGTRSFMPGSDFDVPQSNCKKKRYDGLPSRFPTCKITNQKGAIKFPFN</sequence>
<dbReference type="EMBL" id="UINC01151512">
    <property type="protein sequence ID" value="SVD45161.1"/>
    <property type="molecule type" value="Genomic_DNA"/>
</dbReference>
<name>A0A382VGY8_9ZZZZ</name>